<evidence type="ECO:0000313" key="1">
    <source>
        <dbReference type="EMBL" id="OAE33617.1"/>
    </source>
</evidence>
<proteinExistence type="predicted"/>
<gene>
    <name evidence="1" type="ORF">AXG93_4689s1020</name>
</gene>
<organism evidence="1 2">
    <name type="scientific">Marchantia polymorpha subsp. ruderalis</name>
    <dbReference type="NCBI Taxonomy" id="1480154"/>
    <lineage>
        <taxon>Eukaryota</taxon>
        <taxon>Viridiplantae</taxon>
        <taxon>Streptophyta</taxon>
        <taxon>Embryophyta</taxon>
        <taxon>Marchantiophyta</taxon>
        <taxon>Marchantiopsida</taxon>
        <taxon>Marchantiidae</taxon>
        <taxon>Marchantiales</taxon>
        <taxon>Marchantiaceae</taxon>
        <taxon>Marchantia</taxon>
    </lineage>
</organism>
<reference evidence="1" key="1">
    <citation type="submission" date="2016-03" db="EMBL/GenBank/DDBJ databases">
        <title>Mechanisms controlling the formation of the plant cell surface in tip-growing cells are functionally conserved among land plants.</title>
        <authorList>
            <person name="Honkanen S."/>
            <person name="Jones V.A."/>
            <person name="Morieri G."/>
            <person name="Champion C."/>
            <person name="Hetherington A.J."/>
            <person name="Kelly S."/>
            <person name="Saint-Marcoux D."/>
            <person name="Proust H."/>
            <person name="Prescott H."/>
            <person name="Dolan L."/>
        </authorList>
    </citation>
    <scope>NUCLEOTIDE SEQUENCE [LARGE SCALE GENOMIC DNA]</scope>
    <source>
        <tissue evidence="1">Whole gametophyte</tissue>
    </source>
</reference>
<name>A0A176WKD4_MARPO</name>
<keyword evidence="2" id="KW-1185">Reference proteome</keyword>
<evidence type="ECO:0000313" key="2">
    <source>
        <dbReference type="Proteomes" id="UP000077202"/>
    </source>
</evidence>
<sequence>MDWRAAREKVLGLNVLLLRQQCSAVSRRRAEQGRAQRGREGGDEQAVTIDLDNSAFSVVLWGKIILEKNDRCPLDAARSPGMGATIVPKVQKRSSLIAVVSTEGHFSGLNNHFEILGRHANSRVQTGS</sequence>
<dbReference type="AlphaFoldDB" id="A0A176WKD4"/>
<dbReference type="EMBL" id="LVLJ01000592">
    <property type="protein sequence ID" value="OAE33617.1"/>
    <property type="molecule type" value="Genomic_DNA"/>
</dbReference>
<comment type="caution">
    <text evidence="1">The sequence shown here is derived from an EMBL/GenBank/DDBJ whole genome shotgun (WGS) entry which is preliminary data.</text>
</comment>
<protein>
    <submittedName>
        <fullName evidence="1">Uncharacterized protein</fullName>
    </submittedName>
</protein>
<dbReference type="Proteomes" id="UP000077202">
    <property type="component" value="Unassembled WGS sequence"/>
</dbReference>
<accession>A0A176WKD4</accession>